<evidence type="ECO:0000313" key="2">
    <source>
        <dbReference type="Proteomes" id="UP001589607"/>
    </source>
</evidence>
<keyword evidence="2" id="KW-1185">Reference proteome</keyword>
<dbReference type="EMBL" id="JBHMEY010000096">
    <property type="protein sequence ID" value="MFB9098910.1"/>
    <property type="molecule type" value="Genomic_DNA"/>
</dbReference>
<comment type="caution">
    <text evidence="1">The sequence shown here is derived from an EMBL/GenBank/DDBJ whole genome shotgun (WGS) entry which is preliminary data.</text>
</comment>
<name>A0ABV5GU52_9FLAO</name>
<protein>
    <submittedName>
        <fullName evidence="1">Uncharacterized protein</fullName>
    </submittedName>
</protein>
<evidence type="ECO:0000313" key="1">
    <source>
        <dbReference type="EMBL" id="MFB9098910.1"/>
    </source>
</evidence>
<proteinExistence type="predicted"/>
<reference evidence="1 2" key="1">
    <citation type="submission" date="2024-09" db="EMBL/GenBank/DDBJ databases">
        <authorList>
            <person name="Sun Q."/>
            <person name="Mori K."/>
        </authorList>
    </citation>
    <scope>NUCLEOTIDE SEQUENCE [LARGE SCALE GENOMIC DNA]</scope>
    <source>
        <strain evidence="1 2">CECT 7955</strain>
    </source>
</reference>
<dbReference type="RefSeq" id="WP_379678542.1">
    <property type="nucleotide sequence ID" value="NZ_CBCSGE010000012.1"/>
</dbReference>
<organism evidence="1 2">
    <name type="scientific">Flavobacterium jumunjinense</name>
    <dbReference type="NCBI Taxonomy" id="998845"/>
    <lineage>
        <taxon>Bacteria</taxon>
        <taxon>Pseudomonadati</taxon>
        <taxon>Bacteroidota</taxon>
        <taxon>Flavobacteriia</taxon>
        <taxon>Flavobacteriales</taxon>
        <taxon>Flavobacteriaceae</taxon>
        <taxon>Flavobacterium</taxon>
    </lineage>
</organism>
<accession>A0ABV5GU52</accession>
<sequence>MEVSQMENLEGGRKFWGWSDWEPTGPCVNGFQTLVRTHFVLFITNTHDYNHVAC</sequence>
<dbReference type="Proteomes" id="UP001589607">
    <property type="component" value="Unassembled WGS sequence"/>
</dbReference>
<gene>
    <name evidence="1" type="ORF">ACFFVF_20575</name>
</gene>